<keyword evidence="3" id="KW-1185">Reference proteome</keyword>
<reference evidence="3" key="1">
    <citation type="journal article" date="2020" name="Appl. Environ. Microbiol.">
        <title>Diazotrophic Anaeromyxobacter Isolates from Soils.</title>
        <authorList>
            <person name="Masuda Y."/>
            <person name="Yamanaka H."/>
            <person name="Xu Z.X."/>
            <person name="Shiratori Y."/>
            <person name="Aono T."/>
            <person name="Amachi S."/>
            <person name="Senoo K."/>
            <person name="Itoh H."/>
        </authorList>
    </citation>
    <scope>NUCLEOTIDE SEQUENCE [LARGE SCALE GENOMIC DNA]</scope>
    <source>
        <strain evidence="3">R267</strain>
    </source>
</reference>
<sequence>MPATPRRQRGFTLIEVAVVLAIAAAMVTMGYPLVHRTRPRVELAGLGTQLHALVHRARQEALARGKDVAVIFYPAATTSSGTGRILVIADEAGGFMGGAAPAGNLDYCTTLPNLHGDTLDAIDLPRGVTLSAPARAQAFPFPYNLAPAPANGCSFCTGTVPSGGGARGALRFDARGRAAFFADCGVASALPNGGSVALTNSELGGSRVLTVLPSGAIRTFSVE</sequence>
<protein>
    <recommendedName>
        <fullName evidence="4">Prepilin-type N-terminal cleavage/methylation domain-containing protein</fullName>
    </recommendedName>
</protein>
<dbReference type="Proteomes" id="UP000503640">
    <property type="component" value="Unassembled WGS sequence"/>
</dbReference>
<dbReference type="AlphaFoldDB" id="A0A7I9VHD2"/>
<evidence type="ECO:0008006" key="4">
    <source>
        <dbReference type="Google" id="ProtNLM"/>
    </source>
</evidence>
<comment type="caution">
    <text evidence="2">The sequence shown here is derived from an EMBL/GenBank/DDBJ whole genome shotgun (WGS) entry which is preliminary data.</text>
</comment>
<dbReference type="RefSeq" id="WP_176062444.1">
    <property type="nucleotide sequence ID" value="NZ_BJTG01000001.1"/>
</dbReference>
<dbReference type="SUPFAM" id="SSF54523">
    <property type="entry name" value="Pili subunits"/>
    <property type="match status" value="1"/>
</dbReference>
<dbReference type="NCBIfam" id="TIGR02532">
    <property type="entry name" value="IV_pilin_GFxxxE"/>
    <property type="match status" value="1"/>
</dbReference>
<dbReference type="EMBL" id="BJTG01000001">
    <property type="protein sequence ID" value="GEJ55659.1"/>
    <property type="molecule type" value="Genomic_DNA"/>
</dbReference>
<gene>
    <name evidence="2" type="ORF">AMYX_04000</name>
</gene>
<proteinExistence type="predicted"/>
<dbReference type="Pfam" id="PF07963">
    <property type="entry name" value="N_methyl"/>
    <property type="match status" value="1"/>
</dbReference>
<dbReference type="InterPro" id="IPR012902">
    <property type="entry name" value="N_methyl_site"/>
</dbReference>
<evidence type="ECO:0000256" key="1">
    <source>
        <dbReference type="SAM" id="Phobius"/>
    </source>
</evidence>
<keyword evidence="1" id="KW-1133">Transmembrane helix</keyword>
<evidence type="ECO:0000313" key="3">
    <source>
        <dbReference type="Proteomes" id="UP000503640"/>
    </source>
</evidence>
<keyword evidence="1" id="KW-0812">Transmembrane</keyword>
<name>A0A7I9VHD2_9BACT</name>
<accession>A0A7I9VHD2</accession>
<organism evidence="2 3">
    <name type="scientific">Anaeromyxobacter diazotrophicus</name>
    <dbReference type="NCBI Taxonomy" id="2590199"/>
    <lineage>
        <taxon>Bacteria</taxon>
        <taxon>Pseudomonadati</taxon>
        <taxon>Myxococcota</taxon>
        <taxon>Myxococcia</taxon>
        <taxon>Myxococcales</taxon>
        <taxon>Cystobacterineae</taxon>
        <taxon>Anaeromyxobacteraceae</taxon>
        <taxon>Anaeromyxobacter</taxon>
    </lineage>
</organism>
<evidence type="ECO:0000313" key="2">
    <source>
        <dbReference type="EMBL" id="GEJ55659.1"/>
    </source>
</evidence>
<dbReference type="InterPro" id="IPR045584">
    <property type="entry name" value="Pilin-like"/>
</dbReference>
<dbReference type="PROSITE" id="PS00409">
    <property type="entry name" value="PROKAR_NTER_METHYL"/>
    <property type="match status" value="1"/>
</dbReference>
<keyword evidence="1" id="KW-0472">Membrane</keyword>
<feature type="transmembrane region" description="Helical" evidence="1">
    <location>
        <begin position="12"/>
        <end position="34"/>
    </location>
</feature>